<dbReference type="InterPro" id="IPR025383">
    <property type="entry name" value="MrpA_C/MbhD"/>
</dbReference>
<keyword evidence="6 10" id="KW-1133">Transmembrane helix</keyword>
<feature type="transmembrane region" description="Helical" evidence="10">
    <location>
        <begin position="494"/>
        <end position="515"/>
    </location>
</feature>
<feature type="domain" description="NADH:quinone oxidoreductase/Mrp antiporter transmembrane" evidence="11">
    <location>
        <begin position="124"/>
        <end position="400"/>
    </location>
</feature>
<evidence type="ECO:0000256" key="1">
    <source>
        <dbReference type="ARBA" id="ARBA00004651"/>
    </source>
</evidence>
<evidence type="ECO:0000259" key="13">
    <source>
        <dbReference type="Pfam" id="PF13244"/>
    </source>
</evidence>
<sequence>MFAFLTICFVAALVAPIVHRYFPRHTGAVLSVAPLAMFVWLLTQLAGVMHGHPVEQGLVWIEKLGLELAFRLDGLSMLFALIISGIGTLVILYAQGYFKGHPQQGRFLMYIIAFMASMLGVVLADHLLLVFIFWELTSFTSYLLIGFNHESADARNAALQAMLVTVLGGLFLLAGMILLADAAGTWRLSEIIQRGHAIVEHQHYLPILILVCIGAFTKSAQFPFHFWLPNAMQAPTPASAYLHSSTMVKAGVYLLARLHPALGHTDEWMLILTTIGTTTFLLGAIMALGQHVLKRLLAYTTVSALGAMVMLLGVGTKYTIKAMAAFVLAHAFYKATLFMVAGGITHETGGETSIDKLGGLRKAMPFSFACALLAGLSMGGFPPFFGFVAKETWLHALGDHPLLIAATVVGGAAYVLVGLSTGLKPFIGKMPEGLHAHEVPLSMRIGPMVLGLGGLVLAFFCGTIGHALVEPAATAIYAKPLEVHLHLWAGFNKYLVISLVTLAIGTGCYLARPFFVKVAERLRPITRFGPDAVYQLKLNSVLRFAAWQTRVMQTGILRDYIRVTVLSVVALVGAAFYRAGGFQRWENLSPISPRIALVAMLMIAAAFATTYSKSRLRSILSMGVVGYSMAMLFTFFGAPDLAMTQLVIETLTVILLALAFYHLPPFSHGSTKRTRAIDVAIASGAGVMVTLLVLAALHVQTPTPVSDYYLDHSYKDAHGRNVVNVILVDFRALDTLGEITVLTIAALGAYALLKLRPGRRRDALVALPRDSGEGTASTKEGQP</sequence>
<feature type="transmembrane region" description="Helical" evidence="10">
    <location>
        <begin position="591"/>
        <end position="611"/>
    </location>
</feature>
<evidence type="ECO:0000313" key="16">
    <source>
        <dbReference type="Proteomes" id="UP000366872"/>
    </source>
</evidence>
<evidence type="ECO:0000256" key="10">
    <source>
        <dbReference type="SAM" id="Phobius"/>
    </source>
</evidence>
<evidence type="ECO:0000256" key="8">
    <source>
        <dbReference type="ARBA" id="ARBA00023136"/>
    </source>
</evidence>
<feature type="domain" description="MrpA C-terminal/MbhE" evidence="14">
    <location>
        <begin position="675"/>
        <end position="758"/>
    </location>
</feature>
<dbReference type="GO" id="GO:0005886">
    <property type="term" value="C:plasma membrane"/>
    <property type="evidence" value="ECO:0007669"/>
    <property type="project" value="UniProtKB-SubCell"/>
</dbReference>
<dbReference type="Gene3D" id="1.20.120.1200">
    <property type="entry name" value="NADH-ubiquinone/plastoquinone oxidoreductase chain 6, subunit NuoJ"/>
    <property type="match status" value="1"/>
</dbReference>
<feature type="transmembrane region" description="Helical" evidence="10">
    <location>
        <begin position="366"/>
        <end position="389"/>
    </location>
</feature>
<feature type="transmembrane region" description="Helical" evidence="10">
    <location>
        <begin position="268"/>
        <end position="289"/>
    </location>
</feature>
<accession>A0A6C2UBL9</accession>
<feature type="transmembrane region" description="Helical" evidence="10">
    <location>
        <begin position="322"/>
        <end position="345"/>
    </location>
</feature>
<dbReference type="InterPro" id="IPR050616">
    <property type="entry name" value="CPA3_Na-H_Antiporter_A"/>
</dbReference>
<feature type="transmembrane region" description="Helical" evidence="10">
    <location>
        <begin position="618"/>
        <end position="636"/>
    </location>
</feature>
<dbReference type="InterPro" id="IPR042106">
    <property type="entry name" value="Nuo/plastoQ_OxRdtase_6_NuoJ"/>
</dbReference>
<evidence type="ECO:0000256" key="2">
    <source>
        <dbReference type="ARBA" id="ARBA00022448"/>
    </source>
</evidence>
<organism evidence="15 16">
    <name type="scientific">Pontiella desulfatans</name>
    <dbReference type="NCBI Taxonomy" id="2750659"/>
    <lineage>
        <taxon>Bacteria</taxon>
        <taxon>Pseudomonadati</taxon>
        <taxon>Kiritimatiellota</taxon>
        <taxon>Kiritimatiellia</taxon>
        <taxon>Kiritimatiellales</taxon>
        <taxon>Pontiellaceae</taxon>
        <taxon>Pontiella</taxon>
    </lineage>
</organism>
<evidence type="ECO:0000313" key="15">
    <source>
        <dbReference type="EMBL" id="VGO17329.1"/>
    </source>
</evidence>
<dbReference type="Pfam" id="PF00361">
    <property type="entry name" value="Proton_antipo_M"/>
    <property type="match status" value="1"/>
</dbReference>
<evidence type="ECO:0000256" key="4">
    <source>
        <dbReference type="ARBA" id="ARBA00022475"/>
    </source>
</evidence>
<comment type="subcellular location">
    <subcellularLocation>
        <location evidence="1">Cell membrane</location>
        <topology evidence="1">Multi-pass membrane protein</topology>
    </subcellularLocation>
    <subcellularLocation>
        <location evidence="9">Membrane</location>
        <topology evidence="9">Multi-pass membrane protein</topology>
    </subcellularLocation>
</comment>
<dbReference type="RefSeq" id="WP_136082812.1">
    <property type="nucleotide sequence ID" value="NZ_CAAHFG010000004.1"/>
</dbReference>
<dbReference type="Pfam" id="PF20501">
    <property type="entry name" value="MbhE"/>
    <property type="match status" value="1"/>
</dbReference>
<dbReference type="GO" id="GO:0006811">
    <property type="term" value="P:monoatomic ion transport"/>
    <property type="evidence" value="ECO:0007669"/>
    <property type="project" value="UniProtKB-KW"/>
</dbReference>
<keyword evidence="8 10" id="KW-0472">Membrane</keyword>
<keyword evidence="2" id="KW-0813">Transport</keyword>
<feature type="transmembrane region" description="Helical" evidence="10">
    <location>
        <begin position="157"/>
        <end position="183"/>
    </location>
</feature>
<feature type="transmembrane region" description="Helical" evidence="10">
    <location>
        <begin position="642"/>
        <end position="664"/>
    </location>
</feature>
<dbReference type="InterPro" id="IPR001750">
    <property type="entry name" value="ND/Mrp_TM"/>
</dbReference>
<protein>
    <submittedName>
        <fullName evidence="15">Na(+)/H(+) antiporter subunit A</fullName>
    </submittedName>
</protein>
<dbReference type="Pfam" id="PF13244">
    <property type="entry name" value="MbhD"/>
    <property type="match status" value="1"/>
</dbReference>
<feature type="domain" description="NADH-Ubiquinone oxidoreductase (complex I) chain 5 N-terminal" evidence="12">
    <location>
        <begin position="62"/>
        <end position="107"/>
    </location>
</feature>
<dbReference type="Proteomes" id="UP000366872">
    <property type="component" value="Unassembled WGS sequence"/>
</dbReference>
<dbReference type="InterPro" id="IPR046806">
    <property type="entry name" value="MrpA_C/MbhE"/>
</dbReference>
<dbReference type="NCBIfam" id="NF009287">
    <property type="entry name" value="PRK12647.1"/>
    <property type="match status" value="1"/>
</dbReference>
<evidence type="ECO:0000259" key="11">
    <source>
        <dbReference type="Pfam" id="PF00361"/>
    </source>
</evidence>
<keyword evidence="16" id="KW-1185">Reference proteome</keyword>
<dbReference type="InterPro" id="IPR001516">
    <property type="entry name" value="Proton_antipo_N"/>
</dbReference>
<keyword evidence="7" id="KW-0406">Ion transport</keyword>
<proteinExistence type="predicted"/>
<dbReference type="PANTHER" id="PTHR43373:SF1">
    <property type="entry name" value="NA(+)_H(+) ANTIPORTER SUBUNIT A"/>
    <property type="match status" value="1"/>
</dbReference>
<evidence type="ECO:0000256" key="3">
    <source>
        <dbReference type="ARBA" id="ARBA00022449"/>
    </source>
</evidence>
<feature type="transmembrane region" description="Helical" evidence="10">
    <location>
        <begin position="204"/>
        <end position="228"/>
    </location>
</feature>
<evidence type="ECO:0000256" key="5">
    <source>
        <dbReference type="ARBA" id="ARBA00022692"/>
    </source>
</evidence>
<feature type="transmembrane region" description="Helical" evidence="10">
    <location>
        <begin position="735"/>
        <end position="753"/>
    </location>
</feature>
<dbReference type="AlphaFoldDB" id="A0A6C2UBL9"/>
<name>A0A6C2UBL9_PONDE</name>
<feature type="transmembrane region" description="Helical" evidence="10">
    <location>
        <begin position="401"/>
        <end position="427"/>
    </location>
</feature>
<feature type="transmembrane region" description="Helical" evidence="10">
    <location>
        <begin position="560"/>
        <end position="579"/>
    </location>
</feature>
<dbReference type="Pfam" id="PF00662">
    <property type="entry name" value="Proton_antipo_N"/>
    <property type="match status" value="1"/>
</dbReference>
<dbReference type="EMBL" id="CAAHFG010000004">
    <property type="protein sequence ID" value="VGO17329.1"/>
    <property type="molecule type" value="Genomic_DNA"/>
</dbReference>
<feature type="transmembrane region" description="Helical" evidence="10">
    <location>
        <begin position="448"/>
        <end position="469"/>
    </location>
</feature>
<keyword evidence="5 9" id="KW-0812">Transmembrane</keyword>
<evidence type="ECO:0000259" key="12">
    <source>
        <dbReference type="Pfam" id="PF00662"/>
    </source>
</evidence>
<evidence type="ECO:0000256" key="9">
    <source>
        <dbReference type="RuleBase" id="RU000320"/>
    </source>
</evidence>
<reference evidence="15 16" key="1">
    <citation type="submission" date="2019-04" db="EMBL/GenBank/DDBJ databases">
        <authorList>
            <person name="Van Vliet M D."/>
        </authorList>
    </citation>
    <scope>NUCLEOTIDE SEQUENCE [LARGE SCALE GENOMIC DNA]</scope>
    <source>
        <strain evidence="15 16">F1</strain>
    </source>
</reference>
<dbReference type="PANTHER" id="PTHR43373">
    <property type="entry name" value="NA(+)/H(+) ANTIPORTER SUBUNIT"/>
    <property type="match status" value="1"/>
</dbReference>
<feature type="transmembrane region" description="Helical" evidence="10">
    <location>
        <begin position="296"/>
        <end position="316"/>
    </location>
</feature>
<gene>
    <name evidence="15" type="primary">mrpA</name>
    <name evidence="15" type="ORF">PDESU_05925</name>
</gene>
<keyword evidence="4" id="KW-1003">Cell membrane</keyword>
<evidence type="ECO:0000256" key="6">
    <source>
        <dbReference type="ARBA" id="ARBA00022989"/>
    </source>
</evidence>
<keyword evidence="3" id="KW-0050">Antiport</keyword>
<feature type="transmembrane region" description="Helical" evidence="10">
    <location>
        <begin position="107"/>
        <end position="134"/>
    </location>
</feature>
<feature type="transmembrane region" description="Helical" evidence="10">
    <location>
        <begin position="676"/>
        <end position="699"/>
    </location>
</feature>
<evidence type="ECO:0000256" key="7">
    <source>
        <dbReference type="ARBA" id="ARBA00023065"/>
    </source>
</evidence>
<dbReference type="GO" id="GO:0015297">
    <property type="term" value="F:antiporter activity"/>
    <property type="evidence" value="ECO:0007669"/>
    <property type="project" value="UniProtKB-KW"/>
</dbReference>
<feature type="domain" description="MrpA C-terminal/MbhD" evidence="13">
    <location>
        <begin position="601"/>
        <end position="664"/>
    </location>
</feature>
<evidence type="ECO:0000259" key="14">
    <source>
        <dbReference type="Pfam" id="PF20501"/>
    </source>
</evidence>
<feature type="transmembrane region" description="Helical" evidence="10">
    <location>
        <begin position="74"/>
        <end position="95"/>
    </location>
</feature>
<dbReference type="PRINTS" id="PR01434">
    <property type="entry name" value="NADHDHGNASE5"/>
</dbReference>